<dbReference type="SMART" id="SM00354">
    <property type="entry name" value="HTH_LACI"/>
    <property type="match status" value="1"/>
</dbReference>
<dbReference type="PROSITE" id="PS50943">
    <property type="entry name" value="HTH_CROC1"/>
    <property type="match status" value="1"/>
</dbReference>
<gene>
    <name evidence="6" type="ORF">FJU11_05900</name>
</gene>
<dbReference type="CDD" id="cd06267">
    <property type="entry name" value="PBP1_LacI_sugar_binding-like"/>
    <property type="match status" value="1"/>
</dbReference>
<organism evidence="6 7">
    <name type="scientific">Pararhizobium mangrovi</name>
    <dbReference type="NCBI Taxonomy" id="2590452"/>
    <lineage>
        <taxon>Bacteria</taxon>
        <taxon>Pseudomonadati</taxon>
        <taxon>Pseudomonadota</taxon>
        <taxon>Alphaproteobacteria</taxon>
        <taxon>Hyphomicrobiales</taxon>
        <taxon>Rhizobiaceae</taxon>
        <taxon>Rhizobium/Agrobacterium group</taxon>
        <taxon>Pararhizobium</taxon>
    </lineage>
</organism>
<dbReference type="InterPro" id="IPR028082">
    <property type="entry name" value="Peripla_BP_I"/>
</dbReference>
<dbReference type="Gene3D" id="3.40.50.2300">
    <property type="match status" value="2"/>
</dbReference>
<evidence type="ECO:0000313" key="6">
    <source>
        <dbReference type="EMBL" id="TPW30260.1"/>
    </source>
</evidence>
<dbReference type="PANTHER" id="PTHR30146">
    <property type="entry name" value="LACI-RELATED TRANSCRIPTIONAL REPRESSOR"/>
    <property type="match status" value="1"/>
</dbReference>
<keyword evidence="1" id="KW-0678">Repressor</keyword>
<evidence type="ECO:0000259" key="5">
    <source>
        <dbReference type="PROSITE" id="PS50943"/>
    </source>
</evidence>
<dbReference type="Pfam" id="PF00532">
    <property type="entry name" value="Peripla_BP_1"/>
    <property type="match status" value="1"/>
</dbReference>
<evidence type="ECO:0000313" key="7">
    <source>
        <dbReference type="Proteomes" id="UP000320314"/>
    </source>
</evidence>
<feature type="domain" description="HTH cro/C1-type" evidence="5">
    <location>
        <begin position="6"/>
        <end position="49"/>
    </location>
</feature>
<dbReference type="Proteomes" id="UP000320314">
    <property type="component" value="Unassembled WGS sequence"/>
</dbReference>
<protein>
    <submittedName>
        <fullName evidence="6">LacI family transcriptional regulator</fullName>
    </submittedName>
</protein>
<evidence type="ECO:0000256" key="3">
    <source>
        <dbReference type="ARBA" id="ARBA00023125"/>
    </source>
</evidence>
<keyword evidence="4" id="KW-0804">Transcription</keyword>
<dbReference type="InterPro" id="IPR001387">
    <property type="entry name" value="Cro/C1-type_HTH"/>
</dbReference>
<sequence>MQKMRTMEELSVACGISRPTLSKYFHNPASVRTSTRARIEDALSVFDYRPNLFAINQNRERPKTIGIVVPQMTDPFYAELVREIELRCIDAGFWPIVLSSHGSPDLEARALGTLRSLRLAGAILALLGNEARDDAVSRLAETIPIVLLDSRRDTELPFVGTDNAHSIALIVEYLHRSGEHPCFLEMPSVNANAEERREGYRRAMEEVGAEPILLAPSTHGWDFEEIGYRSAEAVMNDGGFPTRTVLCANDRLAIGVLAAACARNVRVGVEEGCQLRVAGHDDHPMARYTCPPLTTVAQNFEQLAAQSLDLLLARVEGPERPGGERIQERRLKGSLVLRRSA</sequence>
<keyword evidence="3" id="KW-0238">DNA-binding</keyword>
<dbReference type="CDD" id="cd01392">
    <property type="entry name" value="HTH_LacI"/>
    <property type="match status" value="1"/>
</dbReference>
<accession>A0A506U8N6</accession>
<dbReference type="InterPro" id="IPR000843">
    <property type="entry name" value="HTH_LacI"/>
</dbReference>
<dbReference type="GO" id="GO:0003700">
    <property type="term" value="F:DNA-binding transcription factor activity"/>
    <property type="evidence" value="ECO:0007669"/>
    <property type="project" value="TreeGrafter"/>
</dbReference>
<evidence type="ECO:0000256" key="2">
    <source>
        <dbReference type="ARBA" id="ARBA00023015"/>
    </source>
</evidence>
<evidence type="ECO:0000256" key="4">
    <source>
        <dbReference type="ARBA" id="ARBA00023163"/>
    </source>
</evidence>
<proteinExistence type="predicted"/>
<comment type="caution">
    <text evidence="6">The sequence shown here is derived from an EMBL/GenBank/DDBJ whole genome shotgun (WGS) entry which is preliminary data.</text>
</comment>
<dbReference type="RefSeq" id="WP_141166111.1">
    <property type="nucleotide sequence ID" value="NZ_VHLH01000007.1"/>
</dbReference>
<name>A0A506U8N6_9HYPH</name>
<dbReference type="InterPro" id="IPR001761">
    <property type="entry name" value="Peripla_BP/Lac1_sug-bd_dom"/>
</dbReference>
<dbReference type="GO" id="GO:0000976">
    <property type="term" value="F:transcription cis-regulatory region binding"/>
    <property type="evidence" value="ECO:0007669"/>
    <property type="project" value="TreeGrafter"/>
</dbReference>
<keyword evidence="7" id="KW-1185">Reference proteome</keyword>
<keyword evidence="2" id="KW-0805">Transcription regulation</keyword>
<evidence type="ECO:0000256" key="1">
    <source>
        <dbReference type="ARBA" id="ARBA00022491"/>
    </source>
</evidence>
<dbReference type="AlphaFoldDB" id="A0A506U8N6"/>
<dbReference type="EMBL" id="VHLH01000007">
    <property type="protein sequence ID" value="TPW30260.1"/>
    <property type="molecule type" value="Genomic_DNA"/>
</dbReference>
<dbReference type="OrthoDB" id="9805705at2"/>
<dbReference type="Gene3D" id="1.10.260.40">
    <property type="entry name" value="lambda repressor-like DNA-binding domains"/>
    <property type="match status" value="1"/>
</dbReference>
<dbReference type="PANTHER" id="PTHR30146:SF148">
    <property type="entry name" value="HTH-TYPE TRANSCRIPTIONAL REPRESSOR PURR-RELATED"/>
    <property type="match status" value="1"/>
</dbReference>
<reference evidence="6 7" key="1">
    <citation type="submission" date="2019-06" db="EMBL/GenBank/DDBJ databases">
        <authorList>
            <person name="Li M."/>
        </authorList>
    </citation>
    <scope>NUCLEOTIDE SEQUENCE [LARGE SCALE GENOMIC DNA]</scope>
    <source>
        <strain evidence="6 7">BGMRC6574</strain>
    </source>
</reference>
<dbReference type="SUPFAM" id="SSF47413">
    <property type="entry name" value="lambda repressor-like DNA-binding domains"/>
    <property type="match status" value="1"/>
</dbReference>
<dbReference type="InterPro" id="IPR010982">
    <property type="entry name" value="Lambda_DNA-bd_dom_sf"/>
</dbReference>
<dbReference type="SUPFAM" id="SSF53822">
    <property type="entry name" value="Periplasmic binding protein-like I"/>
    <property type="match status" value="1"/>
</dbReference>